<organism evidence="2 3">
    <name type="scientific">Stieleria neptunia</name>
    <dbReference type="NCBI Taxonomy" id="2527979"/>
    <lineage>
        <taxon>Bacteria</taxon>
        <taxon>Pseudomonadati</taxon>
        <taxon>Planctomycetota</taxon>
        <taxon>Planctomycetia</taxon>
        <taxon>Pirellulales</taxon>
        <taxon>Pirellulaceae</taxon>
        <taxon>Stieleria</taxon>
    </lineage>
</organism>
<keyword evidence="3" id="KW-1185">Reference proteome</keyword>
<evidence type="ECO:0000313" key="2">
    <source>
        <dbReference type="EMBL" id="QDV43591.1"/>
    </source>
</evidence>
<name>A0A518HS03_9BACT</name>
<evidence type="ECO:0000313" key="3">
    <source>
        <dbReference type="Proteomes" id="UP000319004"/>
    </source>
</evidence>
<dbReference type="EMBL" id="CP037423">
    <property type="protein sequence ID" value="QDV43591.1"/>
    <property type="molecule type" value="Genomic_DNA"/>
</dbReference>
<feature type="signal peptide" evidence="1">
    <location>
        <begin position="1"/>
        <end position="31"/>
    </location>
</feature>
<evidence type="ECO:0000256" key="1">
    <source>
        <dbReference type="SAM" id="SignalP"/>
    </source>
</evidence>
<keyword evidence="1" id="KW-0732">Signal</keyword>
<dbReference type="AlphaFoldDB" id="A0A518HS03"/>
<accession>A0A518HS03</accession>
<dbReference type="KEGG" id="snep:Enr13x_34480"/>
<proteinExistence type="predicted"/>
<sequence precursor="true">MRYRCDACCIWLSCAVMAMISMLVASSSVQAQPSEPDSLTHAVLSSEHSDIVPEFDELFKRLRATRPQNGTVFFCEQTGALARIVDLKSSIQFLVLPAHRKGFRPKPVTREDIEKLGLPLRQLEKLFDSFGASSLQITIRATPEPMGTGGNDHVNEKNGAIGGAAKVGSLLDD</sequence>
<protein>
    <submittedName>
        <fullName evidence="2">Uncharacterized protein</fullName>
    </submittedName>
</protein>
<dbReference type="Proteomes" id="UP000319004">
    <property type="component" value="Chromosome"/>
</dbReference>
<feature type="chain" id="PRO_5022004629" evidence="1">
    <location>
        <begin position="32"/>
        <end position="173"/>
    </location>
</feature>
<gene>
    <name evidence="2" type="ORF">Enr13x_34480</name>
</gene>
<reference evidence="2 3" key="1">
    <citation type="submission" date="2019-03" db="EMBL/GenBank/DDBJ databases">
        <title>Deep-cultivation of Planctomycetes and their phenomic and genomic characterization uncovers novel biology.</title>
        <authorList>
            <person name="Wiegand S."/>
            <person name="Jogler M."/>
            <person name="Boedeker C."/>
            <person name="Pinto D."/>
            <person name="Vollmers J."/>
            <person name="Rivas-Marin E."/>
            <person name="Kohn T."/>
            <person name="Peeters S.H."/>
            <person name="Heuer A."/>
            <person name="Rast P."/>
            <person name="Oberbeckmann S."/>
            <person name="Bunk B."/>
            <person name="Jeske O."/>
            <person name="Meyerdierks A."/>
            <person name="Storesund J.E."/>
            <person name="Kallscheuer N."/>
            <person name="Luecker S."/>
            <person name="Lage O.M."/>
            <person name="Pohl T."/>
            <person name="Merkel B.J."/>
            <person name="Hornburger P."/>
            <person name="Mueller R.-W."/>
            <person name="Bruemmer F."/>
            <person name="Labrenz M."/>
            <person name="Spormann A.M."/>
            <person name="Op den Camp H."/>
            <person name="Overmann J."/>
            <person name="Amann R."/>
            <person name="Jetten M.S.M."/>
            <person name="Mascher T."/>
            <person name="Medema M.H."/>
            <person name="Devos D.P."/>
            <person name="Kaster A.-K."/>
            <person name="Ovreas L."/>
            <person name="Rohde M."/>
            <person name="Galperin M.Y."/>
            <person name="Jogler C."/>
        </authorList>
    </citation>
    <scope>NUCLEOTIDE SEQUENCE [LARGE SCALE GENOMIC DNA]</scope>
    <source>
        <strain evidence="2 3">Enr13</strain>
    </source>
</reference>